<dbReference type="SMART" id="SM00322">
    <property type="entry name" value="KH"/>
    <property type="match status" value="8"/>
</dbReference>
<feature type="domain" description="K Homology" evidence="5">
    <location>
        <begin position="934"/>
        <end position="1001"/>
    </location>
</feature>
<protein>
    <submittedName>
        <fullName evidence="6">Similar to Saccharomyces cerevisiae YJL080C SCP160 Essential RNA-binding G protein effector of mating response pathway</fullName>
    </submittedName>
</protein>
<evidence type="ECO:0000256" key="4">
    <source>
        <dbReference type="SAM" id="MobiDB-lite"/>
    </source>
</evidence>
<gene>
    <name evidence="6" type="ORF">KABA2_12S02838</name>
</gene>
<dbReference type="Pfam" id="PF24668">
    <property type="entry name" value="KH_Vigilin"/>
    <property type="match status" value="1"/>
</dbReference>
<dbReference type="EMBL" id="CAEFZW010000012">
    <property type="protein sequence ID" value="CAB4256942.1"/>
    <property type="molecule type" value="Genomic_DNA"/>
</dbReference>
<feature type="region of interest" description="Disordered" evidence="4">
    <location>
        <begin position="1105"/>
        <end position="1129"/>
    </location>
</feature>
<feature type="domain" description="K Homology" evidence="5">
    <location>
        <begin position="631"/>
        <end position="703"/>
    </location>
</feature>
<dbReference type="Gene3D" id="3.30.1370.10">
    <property type="entry name" value="K Homology domain, type 1"/>
    <property type="match status" value="7"/>
</dbReference>
<proteinExistence type="predicted"/>
<evidence type="ECO:0000256" key="3">
    <source>
        <dbReference type="PROSITE-ProRule" id="PRU00117"/>
    </source>
</evidence>
<name>A0A8H2ZMB8_9SACH</name>
<reference evidence="6 7" key="1">
    <citation type="submission" date="2020-05" db="EMBL/GenBank/DDBJ databases">
        <authorList>
            <person name="Casaregola S."/>
            <person name="Devillers H."/>
            <person name="Grondin C."/>
        </authorList>
    </citation>
    <scope>NUCLEOTIDE SEQUENCE [LARGE SCALE GENOMIC DNA]</scope>
    <source>
        <strain evidence="6 7">CLIB 1767</strain>
    </source>
</reference>
<evidence type="ECO:0000256" key="2">
    <source>
        <dbReference type="ARBA" id="ARBA00022884"/>
    </source>
</evidence>
<organism evidence="6 7">
    <name type="scientific">Maudiozyma barnettii</name>
    <dbReference type="NCBI Taxonomy" id="61262"/>
    <lineage>
        <taxon>Eukaryota</taxon>
        <taxon>Fungi</taxon>
        <taxon>Dikarya</taxon>
        <taxon>Ascomycota</taxon>
        <taxon>Saccharomycotina</taxon>
        <taxon>Saccharomycetes</taxon>
        <taxon>Saccharomycetales</taxon>
        <taxon>Saccharomycetaceae</taxon>
        <taxon>Maudiozyma</taxon>
    </lineage>
</organism>
<dbReference type="InterPro" id="IPR004088">
    <property type="entry name" value="KH_dom_type_1"/>
</dbReference>
<comment type="caution">
    <text evidence="6">The sequence shown here is derived from an EMBL/GenBank/DDBJ whole genome shotgun (WGS) entry which is preliminary data.</text>
</comment>
<evidence type="ECO:0000313" key="7">
    <source>
        <dbReference type="Proteomes" id="UP000644660"/>
    </source>
</evidence>
<dbReference type="InterPro" id="IPR057778">
    <property type="entry name" value="KH_Vigilin_N"/>
</dbReference>
<dbReference type="GO" id="GO:0003723">
    <property type="term" value="F:RNA binding"/>
    <property type="evidence" value="ECO:0007669"/>
    <property type="project" value="UniProtKB-UniRule"/>
</dbReference>
<evidence type="ECO:0000313" key="6">
    <source>
        <dbReference type="EMBL" id="CAB4256942.1"/>
    </source>
</evidence>
<dbReference type="OrthoDB" id="10027144at2759"/>
<feature type="domain" description="K Homology" evidence="5">
    <location>
        <begin position="856"/>
        <end position="930"/>
    </location>
</feature>
<dbReference type="GeneID" id="64860048"/>
<feature type="region of interest" description="Disordered" evidence="4">
    <location>
        <begin position="27"/>
        <end position="58"/>
    </location>
</feature>
<sequence length="1219" mass="134556">MSNSSDIVDTSNIASLSTSTIQTATATTATTEEYSKENVAPETPKSLPSLKDLPSLGSSNSIAGNNKVSWGPNMKPAASISLAQTKKNAAAKLAAGNNRLKTMQENFTLDLQSQLAMTKQELSKLVSSIKQHHNVSMESTLAKNSRTFLISGIVNDVKEAKRELIKGLTKPVNDKFEVPAKCRSVIIGSGGKTIRELSSKYEVKINVAKENIENSFDEDLNDEMCYVTLYGDFESVKMAKQDIMNIVKEDTKNASIKIVVDDANLLPFLSASAIEKLVSSETKVSYYPNGDSADIVIQGLRETVKNDKTAVQKFLNNLATDISEQKIKIPAKFQTVIDANALMEQFNVIVKFPTEAGDEFVSFIGQDANVKDAITEARASSKTYSVDSLDISKAHSNNVTHARYLAIYFNKYGNALKHILDQYPAVKIALPTIKELSDKNLTSVNIIISAKSENVDDIKAVRKEIIGFVNNITPADTLVITDLDYELFHGQIKHTLLSTEAKTAFIQMGDYVQDDDTVILIAQSSDDDFKPSMQEIQDSLNAVNDALEPLRAKQNSMETKVFEIAADKQTELFGAESVNKALILDDVAKTNGNIQFKSHTPHKDQLTIRGDDKSIKLVSKIIEAIIAPEAKKDKVVIEVPSNTVPRLVGNKGSNLQTIRDKFDVQVDIPHAETQNQSTPVPVTVTGFDYNVNHAKNYVLAEAKKWADIISKEIVVPLKFHRNMMGPNASYRNRLQDKYSVHINFPRTSELVTVKGPSRGVKAAYEELKNLLDFEMENGHKVIIQVPAEQVPRVIGKNGDNINDIRAEYGVELDFLQKNSDESVKETGVVDLEITGTRTAIKEAQAKVEEIVKEAANFTSESINVERKYHRIIVGAGGSKLREIISNAGGDEIRNKTIDIPNADEESDVITVQGPKTFVSKVVKAINKIVEDGENSITKELEVPKERQGALVGPGGMVRRQLETEFNVTIQVPNKDQTGPVTVTGLADNVAKAEKKIKEDILKDNFDVEIQVPAAIHQFVSERGALIQKLRLDDFVNVRHGNANRRANKINRSKLVIPVEKVRAEEGSTQKVKITIEEVGEPRDDAEEGDIPWRLTYEPINFEELLGETSDEDKETKPAESAKPSAEKKKAALDKATKIIEDRIALVKDATYVCYIWTSEFKNFNRIVGPGGSNIKKIRDDTNTLINIPRKNDPVNDVVYIRGTKEGVSKAAEAIVRGLN</sequence>
<dbReference type="AlphaFoldDB" id="A0A8H2ZMB8"/>
<dbReference type="PROSITE" id="PS50084">
    <property type="entry name" value="KH_TYPE_1"/>
    <property type="match status" value="7"/>
</dbReference>
<evidence type="ECO:0000259" key="5">
    <source>
        <dbReference type="SMART" id="SM00322"/>
    </source>
</evidence>
<dbReference type="InterPro" id="IPR004087">
    <property type="entry name" value="KH_dom"/>
</dbReference>
<keyword evidence="2 3" id="KW-0694">RNA-binding</keyword>
<keyword evidence="1" id="KW-0677">Repeat</keyword>
<feature type="compositionally biased region" description="Basic and acidic residues" evidence="4">
    <location>
        <begin position="1113"/>
        <end position="1129"/>
    </location>
</feature>
<dbReference type="RefSeq" id="XP_041408786.1">
    <property type="nucleotide sequence ID" value="XM_041552852.1"/>
</dbReference>
<feature type="compositionally biased region" description="Low complexity" evidence="4">
    <location>
        <begin position="44"/>
        <end position="58"/>
    </location>
</feature>
<feature type="domain" description="K Homology" evidence="5">
    <location>
        <begin position="777"/>
        <end position="852"/>
    </location>
</feature>
<dbReference type="PANTHER" id="PTHR10288">
    <property type="entry name" value="KH DOMAIN CONTAINING RNA BINDING PROTEIN"/>
    <property type="match status" value="1"/>
</dbReference>
<feature type="domain" description="K Homology" evidence="5">
    <location>
        <begin position="170"/>
        <end position="248"/>
    </location>
</feature>
<dbReference type="SUPFAM" id="SSF54791">
    <property type="entry name" value="Eukaryotic type KH-domain (KH-domain type I)"/>
    <property type="match status" value="6"/>
</dbReference>
<dbReference type="InterPro" id="IPR036612">
    <property type="entry name" value="KH_dom_type_1_sf"/>
</dbReference>
<dbReference type="CDD" id="cd22449">
    <property type="entry name" value="KH-I_ScSCP160_rpt4"/>
    <property type="match status" value="1"/>
</dbReference>
<feature type="domain" description="K Homology" evidence="5">
    <location>
        <begin position="556"/>
        <end position="627"/>
    </location>
</feature>
<keyword evidence="7" id="KW-1185">Reference proteome</keyword>
<accession>A0A8H2ZMB8</accession>
<feature type="domain" description="K Homology" evidence="5">
    <location>
        <begin position="707"/>
        <end position="772"/>
    </location>
</feature>
<dbReference type="Proteomes" id="UP000644660">
    <property type="component" value="Unassembled WGS sequence"/>
</dbReference>
<feature type="domain" description="K Homology" evidence="5">
    <location>
        <begin position="1149"/>
        <end position="1219"/>
    </location>
</feature>
<dbReference type="Pfam" id="PF00013">
    <property type="entry name" value="KH_1"/>
    <property type="match status" value="6"/>
</dbReference>
<evidence type="ECO:0000256" key="1">
    <source>
        <dbReference type="ARBA" id="ARBA00022737"/>
    </source>
</evidence>